<dbReference type="PANTHER" id="PTHR45947">
    <property type="entry name" value="SULFOQUINOVOSYL TRANSFERASE SQD2"/>
    <property type="match status" value="1"/>
</dbReference>
<dbReference type="InterPro" id="IPR028098">
    <property type="entry name" value="Glyco_trans_4-like_N"/>
</dbReference>
<dbReference type="EMBL" id="QWEG01000010">
    <property type="protein sequence ID" value="RHW37245.1"/>
    <property type="molecule type" value="Genomic_DNA"/>
</dbReference>
<evidence type="ECO:0000259" key="2">
    <source>
        <dbReference type="Pfam" id="PF00534"/>
    </source>
</evidence>
<feature type="domain" description="Glycosyltransferase subfamily 4-like N-terminal" evidence="3">
    <location>
        <begin position="20"/>
        <end position="203"/>
    </location>
</feature>
<sequence>MKKKVLMIAQGFYPEIGSAGNRMKNIYKLLWENGYEVHILTTEPTYPNKKLYEDKKFWDEEGSFNNEFINRVKIANRKYSRSLFNRLFYYLEMAFKLFFLVLKDKQKYDVIFVSSPPIFVGFVGVVAKYKYKCPLITEIRDLWPESLKGVGVFNYNWIINTFSYFERFLYKQSEHIIVNSGGFKSYIIEKSGVAPKKIGFMPNSALLKEIPQSKDPSSRKKFKVIYTGNIGLAQDIDVLKKLAFCLDEQDIPLSMVGYGMKKQEFIDFVAKNKLANVTFHSPTTRRECLELNLAHDVGFVSLNDSQVFNTVLPGKIIDYMTCGLPIVASVDGYAKEIIERESLGFVSESRNIDEIVNHIVFLKTNPALRESISKNAIQFIKKHFLWEKNIYELISRIEENNEPKEGKGIINE</sequence>
<reference evidence="4 5" key="1">
    <citation type="journal article" date="2017" name="Int. J. Syst. Evol. Microbiol.">
        <title>Bacillus notoginsengisoli sp. nov., a novel bacterium isolated from the rhizosphere of Panax notoginseng.</title>
        <authorList>
            <person name="Zhang M.Y."/>
            <person name="Cheng J."/>
            <person name="Cai Y."/>
            <person name="Zhang T.Y."/>
            <person name="Wu Y.Y."/>
            <person name="Manikprabhu D."/>
            <person name="Li W.J."/>
            <person name="Zhang Y.X."/>
        </authorList>
    </citation>
    <scope>NUCLEOTIDE SEQUENCE [LARGE SCALE GENOMIC DNA]</scope>
    <source>
        <strain evidence="4 5">JCM 30743</strain>
    </source>
</reference>
<feature type="transmembrane region" description="Helical" evidence="1">
    <location>
        <begin position="83"/>
        <end position="102"/>
    </location>
</feature>
<dbReference type="OrthoDB" id="9811902at2"/>
<organism evidence="4 5">
    <name type="scientific">Neobacillus notoginsengisoli</name>
    <dbReference type="NCBI Taxonomy" id="1578198"/>
    <lineage>
        <taxon>Bacteria</taxon>
        <taxon>Bacillati</taxon>
        <taxon>Bacillota</taxon>
        <taxon>Bacilli</taxon>
        <taxon>Bacillales</taxon>
        <taxon>Bacillaceae</taxon>
        <taxon>Neobacillus</taxon>
    </lineage>
</organism>
<keyword evidence="1" id="KW-1133">Transmembrane helix</keyword>
<evidence type="ECO:0000259" key="3">
    <source>
        <dbReference type="Pfam" id="PF13579"/>
    </source>
</evidence>
<dbReference type="AlphaFoldDB" id="A0A417YQY4"/>
<dbReference type="PANTHER" id="PTHR45947:SF3">
    <property type="entry name" value="SULFOQUINOVOSYL TRANSFERASE SQD2"/>
    <property type="match status" value="1"/>
</dbReference>
<dbReference type="InterPro" id="IPR001296">
    <property type="entry name" value="Glyco_trans_1"/>
</dbReference>
<comment type="caution">
    <text evidence="4">The sequence shown here is derived from an EMBL/GenBank/DDBJ whole genome shotgun (WGS) entry which is preliminary data.</text>
</comment>
<gene>
    <name evidence="4" type="ORF">D1B31_15875</name>
</gene>
<dbReference type="Proteomes" id="UP000284416">
    <property type="component" value="Unassembled WGS sequence"/>
</dbReference>
<evidence type="ECO:0000313" key="5">
    <source>
        <dbReference type="Proteomes" id="UP000284416"/>
    </source>
</evidence>
<dbReference type="RefSeq" id="WP_118922144.1">
    <property type="nucleotide sequence ID" value="NZ_QWEG01000010.1"/>
</dbReference>
<evidence type="ECO:0000256" key="1">
    <source>
        <dbReference type="SAM" id="Phobius"/>
    </source>
</evidence>
<keyword evidence="1" id="KW-0812">Transmembrane</keyword>
<dbReference type="SUPFAM" id="SSF53756">
    <property type="entry name" value="UDP-Glycosyltransferase/glycogen phosphorylase"/>
    <property type="match status" value="1"/>
</dbReference>
<keyword evidence="1" id="KW-0472">Membrane</keyword>
<name>A0A417YQY4_9BACI</name>
<feature type="domain" description="Glycosyl transferase family 1" evidence="2">
    <location>
        <begin position="216"/>
        <end position="378"/>
    </location>
</feature>
<keyword evidence="4" id="KW-0808">Transferase</keyword>
<dbReference type="CDD" id="cd03794">
    <property type="entry name" value="GT4_WbuB-like"/>
    <property type="match status" value="1"/>
</dbReference>
<dbReference type="GO" id="GO:0016758">
    <property type="term" value="F:hexosyltransferase activity"/>
    <property type="evidence" value="ECO:0007669"/>
    <property type="project" value="TreeGrafter"/>
</dbReference>
<dbReference type="Pfam" id="PF00534">
    <property type="entry name" value="Glycos_transf_1"/>
    <property type="match status" value="1"/>
</dbReference>
<accession>A0A417YQY4</accession>
<dbReference type="Pfam" id="PF13579">
    <property type="entry name" value="Glyco_trans_4_4"/>
    <property type="match status" value="1"/>
</dbReference>
<evidence type="ECO:0000313" key="4">
    <source>
        <dbReference type="EMBL" id="RHW37245.1"/>
    </source>
</evidence>
<protein>
    <submittedName>
        <fullName evidence="4">Glycosyltransferase WbuB</fullName>
    </submittedName>
</protein>
<dbReference type="Gene3D" id="3.40.50.2000">
    <property type="entry name" value="Glycogen Phosphorylase B"/>
    <property type="match status" value="2"/>
</dbReference>
<keyword evidence="5" id="KW-1185">Reference proteome</keyword>
<proteinExistence type="predicted"/>
<dbReference type="InterPro" id="IPR050194">
    <property type="entry name" value="Glycosyltransferase_grp1"/>
</dbReference>